<organism evidence="6 7">
    <name type="scientific">Oedothorax gibbosus</name>
    <dbReference type="NCBI Taxonomy" id="931172"/>
    <lineage>
        <taxon>Eukaryota</taxon>
        <taxon>Metazoa</taxon>
        <taxon>Ecdysozoa</taxon>
        <taxon>Arthropoda</taxon>
        <taxon>Chelicerata</taxon>
        <taxon>Arachnida</taxon>
        <taxon>Araneae</taxon>
        <taxon>Araneomorphae</taxon>
        <taxon>Entelegynae</taxon>
        <taxon>Araneoidea</taxon>
        <taxon>Linyphiidae</taxon>
        <taxon>Erigoninae</taxon>
        <taxon>Oedothorax</taxon>
    </lineage>
</organism>
<protein>
    <recommendedName>
        <fullName evidence="4">Metalloendopeptidase</fullName>
        <ecNumber evidence="4">3.4.24.-</ecNumber>
    </recommendedName>
</protein>
<accession>A0AAV6US96</accession>
<dbReference type="AlphaFoldDB" id="A0AAV6US96"/>
<dbReference type="EC" id="3.4.24.-" evidence="4"/>
<evidence type="ECO:0000313" key="7">
    <source>
        <dbReference type="Proteomes" id="UP000827092"/>
    </source>
</evidence>
<feature type="domain" description="Peptidase M12A" evidence="5">
    <location>
        <begin position="63"/>
        <end position="260"/>
    </location>
</feature>
<dbReference type="PRINTS" id="PR00480">
    <property type="entry name" value="ASTACIN"/>
</dbReference>
<keyword evidence="3 4" id="KW-0378">Hydrolase</keyword>
<keyword evidence="3 4" id="KW-0479">Metal-binding</keyword>
<dbReference type="PROSITE" id="PS51864">
    <property type="entry name" value="ASTACIN"/>
    <property type="match status" value="1"/>
</dbReference>
<feature type="chain" id="PRO_5043097270" description="Metalloendopeptidase" evidence="4">
    <location>
        <begin position="21"/>
        <end position="260"/>
    </location>
</feature>
<dbReference type="InterPro" id="IPR001506">
    <property type="entry name" value="Peptidase_M12A"/>
</dbReference>
<dbReference type="GO" id="GO:0008270">
    <property type="term" value="F:zinc ion binding"/>
    <property type="evidence" value="ECO:0007669"/>
    <property type="project" value="UniProtKB-UniRule"/>
</dbReference>
<evidence type="ECO:0000259" key="5">
    <source>
        <dbReference type="PROSITE" id="PS51864"/>
    </source>
</evidence>
<evidence type="ECO:0000256" key="4">
    <source>
        <dbReference type="RuleBase" id="RU361183"/>
    </source>
</evidence>
<dbReference type="Gene3D" id="3.40.390.10">
    <property type="entry name" value="Collagenase (Catalytic Domain)"/>
    <property type="match status" value="1"/>
</dbReference>
<gene>
    <name evidence="6" type="ORF">JTE90_014752</name>
</gene>
<dbReference type="InterPro" id="IPR034035">
    <property type="entry name" value="Astacin-like_dom"/>
</dbReference>
<evidence type="ECO:0000256" key="1">
    <source>
        <dbReference type="ARBA" id="ARBA00011245"/>
    </source>
</evidence>
<dbReference type="CDD" id="cd04280">
    <property type="entry name" value="ZnMc_astacin_like"/>
    <property type="match status" value="1"/>
</dbReference>
<evidence type="ECO:0000256" key="3">
    <source>
        <dbReference type="PROSITE-ProRule" id="PRU01211"/>
    </source>
</evidence>
<feature type="binding site" evidence="3">
    <location>
        <position position="160"/>
    </location>
    <ligand>
        <name>Zn(2+)</name>
        <dbReference type="ChEBI" id="CHEBI:29105"/>
        <note>catalytic</note>
    </ligand>
</feature>
<dbReference type="SUPFAM" id="SSF55486">
    <property type="entry name" value="Metalloproteases ('zincins'), catalytic domain"/>
    <property type="match status" value="1"/>
</dbReference>
<feature type="binding site" evidence="3">
    <location>
        <position position="156"/>
    </location>
    <ligand>
        <name>Zn(2+)</name>
        <dbReference type="ChEBI" id="CHEBI:29105"/>
        <note>catalytic</note>
    </ligand>
</feature>
<dbReference type="EMBL" id="JAFNEN010000294">
    <property type="protein sequence ID" value="KAG8186677.1"/>
    <property type="molecule type" value="Genomic_DNA"/>
</dbReference>
<dbReference type="InterPro" id="IPR006026">
    <property type="entry name" value="Peptidase_Metallo"/>
</dbReference>
<dbReference type="Pfam" id="PF01400">
    <property type="entry name" value="Astacin"/>
    <property type="match status" value="1"/>
</dbReference>
<dbReference type="PANTHER" id="PTHR10127">
    <property type="entry name" value="DISCOIDIN, CUB, EGF, LAMININ , AND ZINC METALLOPROTEASE DOMAIN CONTAINING"/>
    <property type="match status" value="1"/>
</dbReference>
<keyword evidence="3 4" id="KW-0645">Protease</keyword>
<comment type="subunit">
    <text evidence="1">Monomer.</text>
</comment>
<comment type="caution">
    <text evidence="3">Lacks conserved residue(s) required for the propagation of feature annotation.</text>
</comment>
<dbReference type="InterPro" id="IPR024079">
    <property type="entry name" value="MetalloPept_cat_dom_sf"/>
</dbReference>
<name>A0AAV6US96_9ARAC</name>
<keyword evidence="7" id="KW-1185">Reference proteome</keyword>
<dbReference type="GO" id="GO:0004222">
    <property type="term" value="F:metalloendopeptidase activity"/>
    <property type="evidence" value="ECO:0007669"/>
    <property type="project" value="UniProtKB-UniRule"/>
</dbReference>
<keyword evidence="3 4" id="KW-0482">Metalloprotease</keyword>
<evidence type="ECO:0000313" key="6">
    <source>
        <dbReference type="EMBL" id="KAG8186677.1"/>
    </source>
</evidence>
<dbReference type="PANTHER" id="PTHR10127:SF883">
    <property type="entry name" value="ZINC METALLOPROTEINASE NAS-8"/>
    <property type="match status" value="1"/>
</dbReference>
<keyword evidence="4" id="KW-0732">Signal</keyword>
<dbReference type="Proteomes" id="UP000827092">
    <property type="component" value="Unassembled WGS sequence"/>
</dbReference>
<keyword evidence="3 4" id="KW-0862">Zinc</keyword>
<comment type="function">
    <text evidence="2">Zinc metalloprotease. Provoques deadhesion of endothelial cells from cell cultures, and also degradation of fibronectin, fibrinogen and gelatin in vitro. Its role in the venom is not fully understood but it might act as a spreading factor that facilitates diffusion of other venom toxins. Alternatively, it might be involved in the proteolytic processing of other venom toxins or it might play a role in extra-oral digestion of prey.</text>
</comment>
<sequence length="260" mass="29004">MLWQLVVGLVAFLTPSGVEKQDEEPFVPYGPQNPRSLRLAHEALHGDKVNGDMLFTDDFPADAGIKDTRFRWPGYPGRGEIPYVIDPALNSMKPLILQAMDQYHKLTCLKFVPRTNQRDYIKLVSLNGCYSYVGRRGGEQPVSLGSGCGYIGTIVHELGHAIGLFHEHQRSDRNTYITVYGTNVQSGKGKNFDLTNPSAEIISTGYDYSSIMHYGTYAFSKQPGVLKTMEAKNGQPLLEPFQKPGFTNSDITMIKSLYKC</sequence>
<feature type="binding site" evidence="3">
    <location>
        <position position="166"/>
    </location>
    <ligand>
        <name>Zn(2+)</name>
        <dbReference type="ChEBI" id="CHEBI:29105"/>
        <note>catalytic</note>
    </ligand>
</feature>
<feature type="active site" evidence="3">
    <location>
        <position position="157"/>
    </location>
</feature>
<evidence type="ECO:0000256" key="2">
    <source>
        <dbReference type="ARBA" id="ARBA00025529"/>
    </source>
</evidence>
<comment type="cofactor">
    <cofactor evidence="3 4">
        <name>Zn(2+)</name>
        <dbReference type="ChEBI" id="CHEBI:29105"/>
    </cofactor>
    <text evidence="3 4">Binds 1 zinc ion per subunit.</text>
</comment>
<proteinExistence type="predicted"/>
<comment type="caution">
    <text evidence="6">The sequence shown here is derived from an EMBL/GenBank/DDBJ whole genome shotgun (WGS) entry which is preliminary data.</text>
</comment>
<dbReference type="GO" id="GO:0006508">
    <property type="term" value="P:proteolysis"/>
    <property type="evidence" value="ECO:0007669"/>
    <property type="project" value="UniProtKB-KW"/>
</dbReference>
<feature type="signal peptide" evidence="4">
    <location>
        <begin position="1"/>
        <end position="20"/>
    </location>
</feature>
<reference evidence="6 7" key="1">
    <citation type="journal article" date="2022" name="Nat. Ecol. Evol.">
        <title>A masculinizing supergene underlies an exaggerated male reproductive morph in a spider.</title>
        <authorList>
            <person name="Hendrickx F."/>
            <person name="De Corte Z."/>
            <person name="Sonet G."/>
            <person name="Van Belleghem S.M."/>
            <person name="Kostlbacher S."/>
            <person name="Vangestel C."/>
        </authorList>
    </citation>
    <scope>NUCLEOTIDE SEQUENCE [LARGE SCALE GENOMIC DNA]</scope>
    <source>
        <strain evidence="6">W744_W776</strain>
    </source>
</reference>
<dbReference type="SMART" id="SM00235">
    <property type="entry name" value="ZnMc"/>
    <property type="match status" value="1"/>
</dbReference>